<proteinExistence type="inferred from homology"/>
<evidence type="ECO:0000313" key="15">
    <source>
        <dbReference type="EMBL" id="KPP77552.1"/>
    </source>
</evidence>
<evidence type="ECO:0000313" key="16">
    <source>
        <dbReference type="Proteomes" id="UP000034805"/>
    </source>
</evidence>
<dbReference type="PROSITE" id="PS00028">
    <property type="entry name" value="ZINC_FINGER_C2H2_1"/>
    <property type="match status" value="3"/>
</dbReference>
<dbReference type="EMBL" id="JARO02000740">
    <property type="protein sequence ID" value="KPP77552.1"/>
    <property type="molecule type" value="Genomic_DNA"/>
</dbReference>
<dbReference type="Gene3D" id="3.30.160.60">
    <property type="entry name" value="Classic Zinc Finger"/>
    <property type="match status" value="1"/>
</dbReference>
<feature type="compositionally biased region" description="Basic and acidic residues" evidence="13">
    <location>
        <begin position="1019"/>
        <end position="1029"/>
    </location>
</feature>
<keyword evidence="3" id="KW-0597">Phosphoprotein</keyword>
<name>A0A0P7Z9X6_SCLFO</name>
<keyword evidence="8" id="KW-0805">Transcription regulation</keyword>
<dbReference type="PANTHER" id="PTHR15507">
    <property type="entry name" value="ZINC FINGER PROTEIN RLF"/>
    <property type="match status" value="1"/>
</dbReference>
<feature type="compositionally biased region" description="Basic and acidic residues" evidence="13">
    <location>
        <begin position="998"/>
        <end position="1010"/>
    </location>
</feature>
<organism evidence="15 16">
    <name type="scientific">Scleropages formosus</name>
    <name type="common">Asian bonytongue</name>
    <name type="synonym">Osteoglossum formosum</name>
    <dbReference type="NCBI Taxonomy" id="113540"/>
    <lineage>
        <taxon>Eukaryota</taxon>
        <taxon>Metazoa</taxon>
        <taxon>Chordata</taxon>
        <taxon>Craniata</taxon>
        <taxon>Vertebrata</taxon>
        <taxon>Euteleostomi</taxon>
        <taxon>Actinopterygii</taxon>
        <taxon>Neopterygii</taxon>
        <taxon>Teleostei</taxon>
        <taxon>Osteoglossocephala</taxon>
        <taxon>Osteoglossomorpha</taxon>
        <taxon>Osteoglossiformes</taxon>
        <taxon>Osteoglossidae</taxon>
        <taxon>Scleropages</taxon>
    </lineage>
</organism>
<evidence type="ECO:0000256" key="13">
    <source>
        <dbReference type="SAM" id="MobiDB-lite"/>
    </source>
</evidence>
<evidence type="ECO:0000256" key="10">
    <source>
        <dbReference type="ARBA" id="ARBA00023163"/>
    </source>
</evidence>
<evidence type="ECO:0000256" key="3">
    <source>
        <dbReference type="ARBA" id="ARBA00022553"/>
    </source>
</evidence>
<keyword evidence="5" id="KW-0677">Repeat</keyword>
<dbReference type="PANTHER" id="PTHR15507:SF16">
    <property type="entry name" value="ZINC FINGER PROTEIN 654"/>
    <property type="match status" value="1"/>
</dbReference>
<feature type="region of interest" description="Disordered" evidence="13">
    <location>
        <begin position="991"/>
        <end position="1047"/>
    </location>
</feature>
<dbReference type="Proteomes" id="UP000034805">
    <property type="component" value="Unassembled WGS sequence"/>
</dbReference>
<protein>
    <recommendedName>
        <fullName evidence="14">C2H2-type domain-containing protein</fullName>
    </recommendedName>
</protein>
<evidence type="ECO:0000256" key="11">
    <source>
        <dbReference type="ARBA" id="ARBA00023242"/>
    </source>
</evidence>
<dbReference type="GO" id="GO:0000981">
    <property type="term" value="F:DNA-binding transcription factor activity, RNA polymerase II-specific"/>
    <property type="evidence" value="ECO:0007669"/>
    <property type="project" value="TreeGrafter"/>
</dbReference>
<feature type="compositionally biased region" description="Basic and acidic residues" evidence="13">
    <location>
        <begin position="935"/>
        <end position="947"/>
    </location>
</feature>
<dbReference type="InterPro" id="IPR013087">
    <property type="entry name" value="Znf_C2H2_type"/>
</dbReference>
<evidence type="ECO:0000256" key="8">
    <source>
        <dbReference type="ARBA" id="ARBA00023015"/>
    </source>
</evidence>
<dbReference type="GO" id="GO:0003677">
    <property type="term" value="F:DNA binding"/>
    <property type="evidence" value="ECO:0007669"/>
    <property type="project" value="UniProtKB-KW"/>
</dbReference>
<feature type="compositionally biased region" description="Basic and acidic residues" evidence="13">
    <location>
        <begin position="881"/>
        <end position="895"/>
    </location>
</feature>
<feature type="domain" description="C2H2-type" evidence="14">
    <location>
        <begin position="834"/>
        <end position="858"/>
    </location>
</feature>
<keyword evidence="11" id="KW-0539">Nucleus</keyword>
<keyword evidence="10" id="KW-0804">Transcription</keyword>
<feature type="region of interest" description="Disordered" evidence="13">
    <location>
        <begin position="722"/>
        <end position="753"/>
    </location>
</feature>
<feature type="compositionally biased region" description="Basic and acidic residues" evidence="13">
    <location>
        <begin position="907"/>
        <end position="921"/>
    </location>
</feature>
<feature type="region of interest" description="Disordered" evidence="13">
    <location>
        <begin position="571"/>
        <end position="615"/>
    </location>
</feature>
<keyword evidence="9" id="KW-0238">DNA-binding</keyword>
<accession>A0A0P7Z9X6</accession>
<keyword evidence="6 12" id="KW-0863">Zinc-finger</keyword>
<evidence type="ECO:0000256" key="12">
    <source>
        <dbReference type="PROSITE-ProRule" id="PRU00042"/>
    </source>
</evidence>
<feature type="compositionally biased region" description="Polar residues" evidence="13">
    <location>
        <begin position="733"/>
        <end position="742"/>
    </location>
</feature>
<evidence type="ECO:0000256" key="9">
    <source>
        <dbReference type="ARBA" id="ARBA00023125"/>
    </source>
</evidence>
<gene>
    <name evidence="15" type="ORF">Z043_103017</name>
</gene>
<sequence>MVKEHTGRWHVPLPQLQVLRTALSCFSQCTVSFPSDCETVHCVLSSFALSFFELLLYFGKEEFLKDPLRGILDTFQECHSHLVRHRNAYLLLVSKVIQGGGPWEHPVLQAILKESPQPQEEVDKYLSSECPIFFELRVRYLVTCGRVQEAVALAKCCITHPEVGKHLYFHQAYLTCLWKSSHYDHLYNGIAMIDGRDAVEIICNSENEEKDDLLLALCKAFLTRQLQTGDMYYLWDLIFIWSKLHLRLDSSKQNFLGECHELMMNATNVRSIFPFIKIIRAELGSEGLEFCVELCARALQMDLWHDPVTASLIYKTIAYLLPTDLEICRACALLVFFQERTVESYKMAYLLYLHPDQEYHVDCSVIKNHMRFELLQILKKGLYFDPEFWNLITLRKNCLKLMNEKVMKAALTEIMEEDKWIPKFYGKEPYKLHYDTSEIYMKKVERSVNCRRKTLTKRIVVPPDVTVVSHVKKRGRKPGSRVIRVVDDSQFRQSERPCDVAQEKTVHFYNSRDLPELVKNDRNALKRRGRKPRWLLQQAAVEAEKRSPKQPECLDDKTLLLAMDFKKPECTTSEMGEEMEKASKSSLEQAENTLSKPDKTASDTPLEAALPSALPKTENPLLTHRCRLCNEELRGGNIMRHAVAHLQKDKLKCIFCGMLFNRRLIAKRHVVEHIDKLKISSNNVRSVEKRTTESVRCMTQSLPPKGKHKNKSATGMQLRASSRKRKCHHEPQHFNTTKSSSPEKAGRLLRNGSVSRRVSRREAYCCPADGCGRTFLRKGLLVIRHAMKSHPRDIKVQEYAFQWRKGKCEFCQRQFKSLQHYQDHAKMHEHSLKHVCCHHDCKDRFKTNGELRDHMKSHQPLQVQCGFAGCFQRFRQLSRLHSHEQKHYVPPETKNKSSKTPPGKNSVRNEGKQKRFQDPRKPGHSTRKGPTMAKTDGKTDTENTAEVKHKKAGDASLPKSMICGTSVGQLANGHATHEHVVPAARIEAKAGNSQECNQETRERHKIKPEINEGPQEHPTQGEKRVKSEDQSPYGRMSNKPFVRPPPTAYLDEKFISMPKRSKSLADLSSSQEHNICRDVSQRQRCPKCFSSFLSAEALQSHLSSDKCTSLFGFDSDEE</sequence>
<reference evidence="15 16" key="1">
    <citation type="submission" date="2015-08" db="EMBL/GenBank/DDBJ databases">
        <title>The genome of the Asian arowana (Scleropages formosus).</title>
        <authorList>
            <person name="Tan M.H."/>
            <person name="Gan H.M."/>
            <person name="Croft L.J."/>
            <person name="Austin C.M."/>
        </authorList>
    </citation>
    <scope>NUCLEOTIDE SEQUENCE [LARGE SCALE GENOMIC DNA]</scope>
    <source>
        <strain evidence="15">Aro1</strain>
    </source>
</reference>
<evidence type="ECO:0000256" key="6">
    <source>
        <dbReference type="ARBA" id="ARBA00022771"/>
    </source>
</evidence>
<dbReference type="SMART" id="SM00355">
    <property type="entry name" value="ZnF_C2H2"/>
    <property type="match status" value="7"/>
</dbReference>
<dbReference type="InterPro" id="IPR057986">
    <property type="entry name" value="TPR_Rlf/292/654"/>
</dbReference>
<keyword evidence="4" id="KW-0479">Metal-binding</keyword>
<feature type="non-terminal residue" evidence="15">
    <location>
        <position position="1118"/>
    </location>
</feature>
<evidence type="ECO:0000256" key="5">
    <source>
        <dbReference type="ARBA" id="ARBA00022737"/>
    </source>
</evidence>
<comment type="similarity">
    <text evidence="2">Belongs to the krueppel C2H2-type zinc-finger protein family.</text>
</comment>
<evidence type="ECO:0000259" key="14">
    <source>
        <dbReference type="PROSITE" id="PS50157"/>
    </source>
</evidence>
<comment type="caution">
    <text evidence="15">The sequence shown here is derived from an EMBL/GenBank/DDBJ whole genome shotgun (WGS) entry which is preliminary data.</text>
</comment>
<feature type="compositionally biased region" description="Polar residues" evidence="13">
    <location>
        <begin position="584"/>
        <end position="595"/>
    </location>
</feature>
<dbReference type="GO" id="GO:0008270">
    <property type="term" value="F:zinc ion binding"/>
    <property type="evidence" value="ECO:0007669"/>
    <property type="project" value="UniProtKB-KW"/>
</dbReference>
<dbReference type="InterPro" id="IPR052251">
    <property type="entry name" value="GH-ZnFinger_Regulators"/>
</dbReference>
<keyword evidence="7" id="KW-0862">Zinc</keyword>
<dbReference type="PROSITE" id="PS50157">
    <property type="entry name" value="ZINC_FINGER_C2H2_2"/>
    <property type="match status" value="1"/>
</dbReference>
<dbReference type="GO" id="GO:0005634">
    <property type="term" value="C:nucleus"/>
    <property type="evidence" value="ECO:0007669"/>
    <property type="project" value="UniProtKB-SubCell"/>
</dbReference>
<feature type="region of interest" description="Disordered" evidence="13">
    <location>
        <begin position="881"/>
        <end position="958"/>
    </location>
</feature>
<evidence type="ECO:0000256" key="2">
    <source>
        <dbReference type="ARBA" id="ARBA00006991"/>
    </source>
</evidence>
<dbReference type="AlphaFoldDB" id="A0A0P7Z9X6"/>
<comment type="subcellular location">
    <subcellularLocation>
        <location evidence="1">Nucleus</location>
    </subcellularLocation>
</comment>
<evidence type="ECO:0000256" key="1">
    <source>
        <dbReference type="ARBA" id="ARBA00004123"/>
    </source>
</evidence>
<evidence type="ECO:0000256" key="7">
    <source>
        <dbReference type="ARBA" id="ARBA00022833"/>
    </source>
</evidence>
<evidence type="ECO:0000256" key="4">
    <source>
        <dbReference type="ARBA" id="ARBA00022723"/>
    </source>
</evidence>
<dbReference type="Pfam" id="PF25580">
    <property type="entry name" value="TPR_Rlf"/>
    <property type="match status" value="1"/>
</dbReference>